<reference evidence="4" key="1">
    <citation type="journal article" date="2020" name="bioRxiv">
        <title>Comparative genomics of Chlamydomonas.</title>
        <authorList>
            <person name="Craig R.J."/>
            <person name="Hasan A.R."/>
            <person name="Ness R.W."/>
            <person name="Keightley P.D."/>
        </authorList>
    </citation>
    <scope>NUCLEOTIDE SEQUENCE</scope>
    <source>
        <strain evidence="4">SAG 7.73</strain>
    </source>
</reference>
<evidence type="ECO:0000313" key="5">
    <source>
        <dbReference type="Proteomes" id="UP000650467"/>
    </source>
</evidence>
<dbReference type="AlphaFoldDB" id="A0A835WDD9"/>
<dbReference type="Pfam" id="PF01182">
    <property type="entry name" value="Glucosamine_iso"/>
    <property type="match status" value="1"/>
</dbReference>
<protein>
    <recommendedName>
        <fullName evidence="3">Glucosamine/galactosamine-6-phosphate isomerase domain-containing protein</fullName>
    </recommendedName>
</protein>
<dbReference type="Gene3D" id="3.40.50.1360">
    <property type="match status" value="1"/>
</dbReference>
<evidence type="ECO:0000256" key="2">
    <source>
        <dbReference type="ARBA" id="ARBA00010662"/>
    </source>
</evidence>
<dbReference type="UniPathway" id="UPA00115"/>
<organism evidence="4 5">
    <name type="scientific">Chlamydomonas incerta</name>
    <dbReference type="NCBI Taxonomy" id="51695"/>
    <lineage>
        <taxon>Eukaryota</taxon>
        <taxon>Viridiplantae</taxon>
        <taxon>Chlorophyta</taxon>
        <taxon>core chlorophytes</taxon>
        <taxon>Chlorophyceae</taxon>
        <taxon>CS clade</taxon>
        <taxon>Chlamydomonadales</taxon>
        <taxon>Chlamydomonadaceae</taxon>
        <taxon>Chlamydomonas</taxon>
    </lineage>
</organism>
<dbReference type="NCBIfam" id="TIGR01198">
    <property type="entry name" value="pgl"/>
    <property type="match status" value="1"/>
</dbReference>
<sequence length="347" mass="35793">MSLLASKSSSGALCSSRHARGRVAAFRPASVAAYPAAAGQARHSSQQQSAVAAAGRRRGVSCGALISYVEVTAGDEQPDDLAVEVHPSEAAVGARICEMVVNAATAAVAERGAFFLAVPGGSVLKMCAGLAASRTMPWERTFLFYVNHKCVPLGDKASTHQKALDLFLTRAGVPLGNVAALTGSDNAVKEAQEYESKLRQLAVQRNMTFTEGLVPRFDLMLLGMGADGHVGSLYPGRKETGMDAPGTPLVLPVDKKSPASITLSLPVMCAAKQVVVAMTGASKADAVAAALQNPSASGDRTEMPARRVRAVEGGSCVWLMDAPAAGKLTIATGARSLLAADHAARAL</sequence>
<comment type="caution">
    <text evidence="4">The sequence shown here is derived from an EMBL/GenBank/DDBJ whole genome shotgun (WGS) entry which is preliminary data.</text>
</comment>
<accession>A0A835WDD9</accession>
<dbReference type="OrthoDB" id="432544at2759"/>
<dbReference type="InterPro" id="IPR005900">
    <property type="entry name" value="6-phosphogluconolactonase_DevB"/>
</dbReference>
<dbReference type="Proteomes" id="UP000650467">
    <property type="component" value="Unassembled WGS sequence"/>
</dbReference>
<name>A0A835WDD9_CHLIN</name>
<dbReference type="PANTHER" id="PTHR11054">
    <property type="entry name" value="6-PHOSPHOGLUCONOLACTONASE"/>
    <property type="match status" value="1"/>
</dbReference>
<evidence type="ECO:0000313" key="4">
    <source>
        <dbReference type="EMBL" id="KAG2445424.1"/>
    </source>
</evidence>
<dbReference type="GO" id="GO:0017057">
    <property type="term" value="F:6-phosphogluconolactonase activity"/>
    <property type="evidence" value="ECO:0007669"/>
    <property type="project" value="InterPro"/>
</dbReference>
<dbReference type="InterPro" id="IPR006148">
    <property type="entry name" value="Glc/Gal-6P_isomerase"/>
</dbReference>
<dbReference type="SUPFAM" id="SSF100950">
    <property type="entry name" value="NagB/RpiA/CoA transferase-like"/>
    <property type="match status" value="1"/>
</dbReference>
<evidence type="ECO:0000259" key="3">
    <source>
        <dbReference type="Pfam" id="PF01182"/>
    </source>
</evidence>
<comment type="similarity">
    <text evidence="2">Belongs to the glucosamine/galactosamine-6-phosphate isomerase family. 6-phosphogluconolactonase subfamily.</text>
</comment>
<keyword evidence="5" id="KW-1185">Reference proteome</keyword>
<comment type="pathway">
    <text evidence="1">Carbohydrate degradation; pentose phosphate pathway.</text>
</comment>
<dbReference type="EMBL" id="JAEHOC010000001">
    <property type="protein sequence ID" value="KAG2445424.1"/>
    <property type="molecule type" value="Genomic_DNA"/>
</dbReference>
<evidence type="ECO:0000256" key="1">
    <source>
        <dbReference type="ARBA" id="ARBA00004959"/>
    </source>
</evidence>
<dbReference type="InterPro" id="IPR039104">
    <property type="entry name" value="6PGL"/>
</dbReference>
<dbReference type="PANTHER" id="PTHR11054:SF0">
    <property type="entry name" value="6-PHOSPHOGLUCONOLACTONASE"/>
    <property type="match status" value="1"/>
</dbReference>
<proteinExistence type="inferred from homology"/>
<gene>
    <name evidence="4" type="ORF">HXX76_000045</name>
</gene>
<dbReference type="GO" id="GO:0006098">
    <property type="term" value="P:pentose-phosphate shunt"/>
    <property type="evidence" value="ECO:0007669"/>
    <property type="project" value="UniProtKB-UniPathway"/>
</dbReference>
<dbReference type="InterPro" id="IPR037171">
    <property type="entry name" value="NagB/RpiA_transferase-like"/>
</dbReference>
<feature type="domain" description="Glucosamine/galactosamine-6-phosphate isomerase" evidence="3">
    <location>
        <begin position="88"/>
        <end position="318"/>
    </location>
</feature>
<dbReference type="GO" id="GO:0005975">
    <property type="term" value="P:carbohydrate metabolic process"/>
    <property type="evidence" value="ECO:0007669"/>
    <property type="project" value="InterPro"/>
</dbReference>